<feature type="compositionally biased region" description="Pro residues" evidence="10">
    <location>
        <begin position="94"/>
        <end position="103"/>
    </location>
</feature>
<dbReference type="PANTHER" id="PTHR24406">
    <property type="entry name" value="TRANSCRIPTIONAL REPRESSOR CTCFL-RELATED"/>
    <property type="match status" value="1"/>
</dbReference>
<evidence type="ECO:0000256" key="7">
    <source>
        <dbReference type="ARBA" id="ARBA00023242"/>
    </source>
</evidence>
<dbReference type="InterPro" id="IPR036236">
    <property type="entry name" value="Znf_C2H2_sf"/>
</dbReference>
<evidence type="ECO:0000256" key="1">
    <source>
        <dbReference type="ARBA" id="ARBA00004123"/>
    </source>
</evidence>
<organism evidence="13 14">
    <name type="scientific">Amphibalanus amphitrite</name>
    <name type="common">Striped barnacle</name>
    <name type="synonym">Balanus amphitrite</name>
    <dbReference type="NCBI Taxonomy" id="1232801"/>
    <lineage>
        <taxon>Eukaryota</taxon>
        <taxon>Metazoa</taxon>
        <taxon>Ecdysozoa</taxon>
        <taxon>Arthropoda</taxon>
        <taxon>Crustacea</taxon>
        <taxon>Multicrustacea</taxon>
        <taxon>Cirripedia</taxon>
        <taxon>Thoracica</taxon>
        <taxon>Thoracicalcarea</taxon>
        <taxon>Balanomorpha</taxon>
        <taxon>Balanoidea</taxon>
        <taxon>Balanidae</taxon>
        <taxon>Amphibalaninae</taxon>
        <taxon>Amphibalanus</taxon>
    </lineage>
</organism>
<feature type="compositionally biased region" description="Basic and acidic residues" evidence="10">
    <location>
        <begin position="117"/>
        <end position="128"/>
    </location>
</feature>
<dbReference type="GO" id="GO:0003723">
    <property type="term" value="F:RNA binding"/>
    <property type="evidence" value="ECO:0007669"/>
    <property type="project" value="UniProtKB-UniRule"/>
</dbReference>
<feature type="compositionally biased region" description="Basic and acidic residues" evidence="10">
    <location>
        <begin position="2588"/>
        <end position="2599"/>
    </location>
</feature>
<feature type="compositionally biased region" description="Basic and acidic residues" evidence="10">
    <location>
        <begin position="2741"/>
        <end position="2766"/>
    </location>
</feature>
<evidence type="ECO:0000256" key="4">
    <source>
        <dbReference type="ARBA" id="ARBA00022771"/>
    </source>
</evidence>
<dbReference type="OrthoDB" id="6347039at2759"/>
<dbReference type="Pfam" id="PF21538">
    <property type="entry name" value="Med15_M"/>
    <property type="match status" value="1"/>
</dbReference>
<feature type="compositionally biased region" description="Basic residues" evidence="10">
    <location>
        <begin position="2562"/>
        <end position="2572"/>
    </location>
</feature>
<feature type="region of interest" description="Disordered" evidence="10">
    <location>
        <begin position="2987"/>
        <end position="3056"/>
    </location>
</feature>
<feature type="compositionally biased region" description="Basic and acidic residues" evidence="10">
    <location>
        <begin position="2784"/>
        <end position="2794"/>
    </location>
</feature>
<keyword evidence="6 9" id="KW-0694">RNA-binding</keyword>
<evidence type="ECO:0000259" key="12">
    <source>
        <dbReference type="PROSITE" id="PS50157"/>
    </source>
</evidence>
<feature type="compositionally biased region" description="Basic and acidic residues" evidence="10">
    <location>
        <begin position="2024"/>
        <end position="2033"/>
    </location>
</feature>
<dbReference type="SMART" id="SM00360">
    <property type="entry name" value="RRM"/>
    <property type="match status" value="1"/>
</dbReference>
<sequence>MSNLQGPNPSYEQKLEKLQRYLPFLRKMITKLERTNDPTRTAQLQKMKHLHAILTDSSRKLKYELLVKCEGVLQKLHDKIEGESDDDVMELPQPARPQPQRPPPPEHQRRMLYPESEWERPSPPREVQRSAPSSSGASRLSDDPPVHSPPLSSFVERISMSSPSASFNEMDQPRSPSPEVVAQIPGAFAGNDHKDKKFERGREILRKLMIGMSKTLDETEVESPPDVDASASRGPKIIPLERESSTDTPDSELRVDDIAVPGCSDHGTDPRGATTVPAESDAYNPEDEWSEIRKKPTFRPSFMSKPPLSKEDLEELNRDLGAGSTSGGTSEEKRREGGSSSSSRSRHRSGESGSRRHGSTDDRRDKGDRRDRPHSSESRLVIRKGETLADAKRRRFEEWKKAEIERRKKRKAELKHSSHGRSRHEPSRSSSSHHRREHSQDRPSSHKADRNVSRHGDTDKVDSKEKVTGKTSQDSTGRNRTESLSMDPKTKTGSVKDPRKQGDSRSDEAAETSKKPDATVEKVSEQLKKYSVQELVKTVHESLSPVARKKELPADDLEQTFTCLVIRNLPPNTLRQDIFRLFHGFGIVELVLEVHFSFTCAGIAYAKLAEHSEAKRARKELADKEVHGNPVKISPCADGIFREAKRTYEQTMNAREEQYAKRQSQQSQPAPQPTALQYPHQVHDPRTYHPKYPSHPHGVSSPLLPRPAPVGVGFNQRPSLPGRSGFVPQQPAPHHHNQSPKFQPHPAAPRHSTPPRPSLSKHNFDNPYNVQPGKEDKTMPSKSDPRRAAQMSYHEQKKQQLEKELEILRRHEEERMKRKEKEKQLQKTKPDGREVKPDRREKTKGDKVKTGLQSREPVKPVSRGSTSAQKPVIEHKAASLGKFKIPKLKKSEPEVTEKPVTSETTSDQAVPDPQTKPPVACHQEDTVSSTVDTEELVVKQKRKRRVVVISDSDSESEVEKTSNAAQEERKNKTSVKQPGEEKGHCDVDRLKQSKSVEKQQPESSLKMHHKLTPDTKTATESESDACETVESDTDRTDTEQTPTTAELAQSFKKKPMVVLTRTITKAPSDADKGSEAHSSKPSVAEVQVDATAVEQKRSETGVTTEIVSDDTSDLQPKEIQQEDTSTVPIDSDLSNSAADVTAGSTDLDSPAVKTETESIEPEECMYCSFNGKKVIFHYVMSHPGKPIPVKMQKSFLEKAVQEELGPGDDSAKKPLPEDSEAKLLNDDLSWIPPSLMFDYSIACLYCKFTALNKRHMLQHIADHLQSGTSAPEDYSMKCRFCKFKTVNSQELFDHITSHTGEYRYSCQQCGYKVFRMYFLRNHITNLHKDSTVDAISIEEADIGNGWMYGYACKLCGFVQLHERNLKKHMADSHEESTDYTKINMCLRGPAIDISKKVSEALKRMKADDEKRAASLPPPIDDITVFAVGERWLKELSAEEAVRKDHMNALMAQYSKKLAVPPGPSGSELLQRLQCHEDSPVRYLEEMRQRALEKPPKVDESAEQEGDLEQSQEQGSDDKKGDSDSDGANSEPPWDEDTGESEEAVQSQPLDDALCELQAVRPDDPNEFGYQITMKLAAALRPPAPEPPPTDGLSGVVIKQEPADQLGFSAESDARAAAGLNSMNADLESLMNDFDRFEREQEPQEPPRPKLRIRKLSGDLLSSDDALGGGLGGLTISSVMSLTGGAEADPLQTETPAKKADDLFSFPPEGERRPWKHFLTLKDQSKVMRLMFHMHHKSAYKCNAVHCSLTTNNGTLFKLHLRNHEKCDVCSPDETSYTCMNTRLVCVYCGYKGADLAEHVYKRHAISQFQCGYCFYRTRQNAYMHEHQRRWHADMPTYFLQSDPANPPPGLNSSHLVETEMVGESSLTPYICAQDGCDRAFIKAAVLEQHYAEAHPDASVFPCHVCGLRTDSFAALIGHYIGHGYVAYHCAYCTYANQDQNDVKKHLIDFHPDDPPKCYARIPKTMDVVLGVPPAAAPPPPPQAPPPLPTLPVTSVKQEPGLGSEMPAAPSSPPAADGTLAAVKQELESERAASEEQVELEEAADPTGGPPQAPSPPGEPAPLLAEDLYRCGNPRCYERFPTLPSFKDHMLSCPHGENGVLLCFHCPKQVKHVGTALEHIRQHGPKRYACAMCDFCASMPNAVTKHLKQQHRMSSCTTLPLVADRADPERDQFVVYPRQCVPRAEQPPAASGAEQKSFGVEEIDQLPHRPVLFRAMQCKLCPYSTKVTRNLRKHLLCHRRSDGTAPLPVAAPINPRPCDQRGEKMFDKMANLASSSGEVGVPRKAEELSQADLERLPKEVTEDKRYICSIPGCVYLTLNDTMLKYHIQALHGQMITYPCPHCTDLYMIPDKLSAHLRLHGPRLYKCKYCIYNHYQRSLVTRHVRDKHPMLPLADVVVREPDDDEASRPLFKPWRCGLCKYQALLQLEVVEHVATGHGLSRNQFKCGLCSMRSSVRSEFDEHFATKHPDEPVSVFALYYKVEEADAEAAAKVEQCQPIWQRNNPRRIRHVRGILIEEVKVARGSPMKRKLSTSQKSPVKRPALPSPPAGALASRNGSKGAAGQARRRAIKRALRHTTSGRMRQPAAPEVPEPKPDQEHTSEGEQTSEPEPESPRREEPTEADGAAPARATDDEFLSLFESKSCELGPKGDADVDAKQFVCPRCKKYRTRRKRDFTMHLYKELGYNRFVCGNCGHMNTSMANMKRHHEMMHKVARLPEAIVPLTPDSAQEEWIEAVLDHQERQIEGRPPAEEEPKQEKQEAGPEPKPEEAAPPTAEPEPVPQAAAEEEPKSEAEASPRRVVPPPAAAAESPSAPIYKCGFCDERGTIPQLRGHWKAQHSNQRFKIIKQMQRYACNHCSFMTAKLPLLRAHLTNVHPGAPITDFTTRAHDRQVRYKCRWCKETRFATRAIGEAHHAEKHPQLELKVESYTGSRVTYVDAHLLSHYKRYKCETCGYVDGMRTVVSRHHARKHPGEPERVVLLDHLEREYQQMKRSVRDQSGPAAARAASPARSDVTTGSRGSRGTKRSTDGVSPASKRPPGPASATRSTGQSPRGVARKSTAGARLGYARVGRGVALKSTGGARRIAAPYSFYGTKPPPVSSFSEVTTQLTLGGATSMRVNVPTLAQIVRLYPRCCVVDLRQKPLAL</sequence>
<feature type="domain" description="C2H2-type" evidence="12">
    <location>
        <begin position="2944"/>
        <end position="2972"/>
    </location>
</feature>
<comment type="subcellular location">
    <subcellularLocation>
        <location evidence="1">Nucleus</location>
    </subcellularLocation>
</comment>
<dbReference type="PROSITE" id="PS50102">
    <property type="entry name" value="RRM"/>
    <property type="match status" value="1"/>
</dbReference>
<feature type="compositionally biased region" description="Basic and acidic residues" evidence="10">
    <location>
        <begin position="308"/>
        <end position="318"/>
    </location>
</feature>
<dbReference type="Pfam" id="PF00076">
    <property type="entry name" value="RRM_1"/>
    <property type="match status" value="1"/>
</dbReference>
<feature type="compositionally biased region" description="Pro residues" evidence="10">
    <location>
        <begin position="1974"/>
        <end position="1989"/>
    </location>
</feature>
<dbReference type="InterPro" id="IPR035979">
    <property type="entry name" value="RBD_domain_sf"/>
</dbReference>
<feature type="compositionally biased region" description="Polar residues" evidence="10">
    <location>
        <begin position="899"/>
        <end position="908"/>
    </location>
</feature>
<dbReference type="InterPro" id="IPR013087">
    <property type="entry name" value="Znf_C2H2_type"/>
</dbReference>
<feature type="region of interest" description="Disordered" evidence="10">
    <location>
        <begin position="2520"/>
        <end position="2625"/>
    </location>
</feature>
<feature type="region of interest" description="Disordered" evidence="10">
    <location>
        <begin position="216"/>
        <end position="522"/>
    </location>
</feature>
<dbReference type="PROSITE" id="PS00028">
    <property type="entry name" value="ZINC_FINGER_C2H2_1"/>
    <property type="match status" value="5"/>
</dbReference>
<name>A0A6A4X0F5_AMPAM</name>
<evidence type="ECO:0000256" key="8">
    <source>
        <dbReference type="PROSITE-ProRule" id="PRU00042"/>
    </source>
</evidence>
<evidence type="ECO:0000259" key="11">
    <source>
        <dbReference type="PROSITE" id="PS50102"/>
    </source>
</evidence>
<feature type="compositionally biased region" description="Low complexity" evidence="10">
    <location>
        <begin position="129"/>
        <end position="139"/>
    </location>
</feature>
<dbReference type="SUPFAM" id="SSF57667">
    <property type="entry name" value="beta-beta-alpha zinc fingers"/>
    <property type="match status" value="1"/>
</dbReference>
<feature type="domain" description="RRM" evidence="11">
    <location>
        <begin position="562"/>
        <end position="638"/>
    </location>
</feature>
<gene>
    <name evidence="13" type="primary">Rest_0</name>
    <name evidence="13" type="ORF">FJT64_020795</name>
</gene>
<keyword evidence="2" id="KW-0479">Metal-binding</keyword>
<evidence type="ECO:0000256" key="3">
    <source>
        <dbReference type="ARBA" id="ARBA00022737"/>
    </source>
</evidence>
<protein>
    <submittedName>
        <fullName evidence="13">RE1-silencing transcription factor</fullName>
    </submittedName>
</protein>
<dbReference type="InterPro" id="IPR050888">
    <property type="entry name" value="ZnF_C2H2-type_TF"/>
</dbReference>
<keyword evidence="5" id="KW-0862">Zinc</keyword>
<evidence type="ECO:0000313" key="13">
    <source>
        <dbReference type="EMBL" id="KAF0307922.1"/>
    </source>
</evidence>
<feature type="compositionally biased region" description="Pro residues" evidence="10">
    <location>
        <begin position="2047"/>
        <end position="2059"/>
    </location>
</feature>
<dbReference type="PROSITE" id="PS50157">
    <property type="entry name" value="ZINC_FINGER_C2H2_2"/>
    <property type="match status" value="2"/>
</dbReference>
<dbReference type="InterPro" id="IPR012677">
    <property type="entry name" value="Nucleotide-bd_a/b_plait_sf"/>
</dbReference>
<feature type="domain" description="C2H2-type" evidence="12">
    <location>
        <begin position="1869"/>
        <end position="1894"/>
    </location>
</feature>
<dbReference type="InterPro" id="IPR000504">
    <property type="entry name" value="RRM_dom"/>
</dbReference>
<feature type="compositionally biased region" description="Basic and acidic residues" evidence="10">
    <location>
        <begin position="1487"/>
        <end position="1499"/>
    </location>
</feature>
<dbReference type="SUPFAM" id="SSF54928">
    <property type="entry name" value="RNA-binding domain, RBD"/>
    <property type="match status" value="1"/>
</dbReference>
<keyword evidence="14" id="KW-1185">Reference proteome</keyword>
<evidence type="ECO:0000256" key="2">
    <source>
        <dbReference type="ARBA" id="ARBA00022723"/>
    </source>
</evidence>
<feature type="compositionally biased region" description="Basic and acidic residues" evidence="10">
    <location>
        <begin position="1068"/>
        <end position="1078"/>
    </location>
</feature>
<feature type="compositionally biased region" description="Basic and acidic residues" evidence="10">
    <location>
        <begin position="978"/>
        <end position="1000"/>
    </location>
</feature>
<feature type="region of interest" description="Disordered" evidence="10">
    <location>
        <begin position="655"/>
        <end position="1156"/>
    </location>
</feature>
<feature type="compositionally biased region" description="Basic residues" evidence="10">
    <location>
        <begin position="407"/>
        <end position="422"/>
    </location>
</feature>
<dbReference type="EMBL" id="VIIS01000528">
    <property type="protein sequence ID" value="KAF0307922.1"/>
    <property type="molecule type" value="Genomic_DNA"/>
</dbReference>
<dbReference type="Gene3D" id="3.30.70.330">
    <property type="match status" value="1"/>
</dbReference>
<dbReference type="CDD" id="cd00590">
    <property type="entry name" value="RRM_SF"/>
    <property type="match status" value="1"/>
</dbReference>
<feature type="compositionally biased region" description="Basic and acidic residues" evidence="10">
    <location>
        <begin position="239"/>
        <end position="257"/>
    </location>
</feature>
<feature type="region of interest" description="Disordered" evidence="10">
    <location>
        <begin position="1972"/>
        <end position="2063"/>
    </location>
</feature>
<comment type="caution">
    <text evidence="13">The sequence shown here is derived from an EMBL/GenBank/DDBJ whole genome shotgun (WGS) entry which is preliminary data.</text>
</comment>
<feature type="compositionally biased region" description="Polar residues" evidence="10">
    <location>
        <begin position="159"/>
        <end position="169"/>
    </location>
</feature>
<feature type="region of interest" description="Disordered" evidence="10">
    <location>
        <begin position="1487"/>
        <end position="1547"/>
    </location>
</feature>
<feature type="compositionally biased region" description="Polar residues" evidence="10">
    <location>
        <begin position="1122"/>
        <end position="1147"/>
    </location>
</feature>
<keyword evidence="4 8" id="KW-0863">Zinc-finger</keyword>
<feature type="compositionally biased region" description="Basic and acidic residues" evidence="10">
    <location>
        <begin position="773"/>
        <end position="787"/>
    </location>
</feature>
<dbReference type="GO" id="GO:0005634">
    <property type="term" value="C:nucleus"/>
    <property type="evidence" value="ECO:0007669"/>
    <property type="project" value="UniProtKB-SubCell"/>
</dbReference>
<feature type="region of interest" description="Disordered" evidence="10">
    <location>
        <begin position="81"/>
        <end position="180"/>
    </location>
</feature>
<evidence type="ECO:0000256" key="9">
    <source>
        <dbReference type="PROSITE-ProRule" id="PRU00176"/>
    </source>
</evidence>
<reference evidence="13 14" key="1">
    <citation type="submission" date="2019-07" db="EMBL/GenBank/DDBJ databases">
        <title>Draft genome assembly of a fouling barnacle, Amphibalanus amphitrite (Darwin, 1854): The first reference genome for Thecostraca.</title>
        <authorList>
            <person name="Kim W."/>
        </authorList>
    </citation>
    <scope>NUCLEOTIDE SEQUENCE [LARGE SCALE GENOMIC DNA]</scope>
    <source>
        <strain evidence="13">SNU_AA5</strain>
        <tissue evidence="13">Soma without cirri and trophi</tissue>
    </source>
</reference>
<feature type="compositionally biased region" description="Basic and acidic residues" evidence="10">
    <location>
        <begin position="438"/>
        <end position="468"/>
    </location>
</feature>
<accession>A0A6A4X0F5</accession>
<proteinExistence type="predicted"/>
<evidence type="ECO:0000256" key="10">
    <source>
        <dbReference type="SAM" id="MobiDB-lite"/>
    </source>
</evidence>
<feature type="compositionally biased region" description="Basic and acidic residues" evidence="10">
    <location>
        <begin position="794"/>
        <end position="849"/>
    </location>
</feature>
<feature type="compositionally biased region" description="Basic and acidic residues" evidence="10">
    <location>
        <begin position="383"/>
        <end position="406"/>
    </location>
</feature>
<evidence type="ECO:0000313" key="14">
    <source>
        <dbReference type="Proteomes" id="UP000440578"/>
    </source>
</evidence>
<keyword evidence="7" id="KW-0539">Nucleus</keyword>
<evidence type="ECO:0000256" key="6">
    <source>
        <dbReference type="ARBA" id="ARBA00022884"/>
    </source>
</evidence>
<dbReference type="SMART" id="SM00355">
    <property type="entry name" value="ZnF_C2H2"/>
    <property type="match status" value="25"/>
</dbReference>
<feature type="compositionally biased region" description="Acidic residues" evidence="10">
    <location>
        <begin position="1500"/>
        <end position="1509"/>
    </location>
</feature>
<feature type="compositionally biased region" description="Acidic residues" evidence="10">
    <location>
        <begin position="1021"/>
        <end position="1031"/>
    </location>
</feature>
<keyword evidence="3" id="KW-0677">Repeat</keyword>
<dbReference type="GO" id="GO:0008270">
    <property type="term" value="F:zinc ion binding"/>
    <property type="evidence" value="ECO:0007669"/>
    <property type="project" value="UniProtKB-KW"/>
</dbReference>
<dbReference type="Proteomes" id="UP000440578">
    <property type="component" value="Unassembled WGS sequence"/>
</dbReference>
<feature type="compositionally biased region" description="Polar residues" evidence="10">
    <location>
        <begin position="469"/>
        <end position="484"/>
    </location>
</feature>
<feature type="compositionally biased region" description="Low complexity" evidence="10">
    <location>
        <begin position="2997"/>
        <end position="3008"/>
    </location>
</feature>
<feature type="region of interest" description="Disordered" evidence="10">
    <location>
        <begin position="2741"/>
        <end position="2809"/>
    </location>
</feature>
<dbReference type="Gene3D" id="3.30.160.60">
    <property type="entry name" value="Classic Zinc Finger"/>
    <property type="match status" value="5"/>
</dbReference>
<evidence type="ECO:0000256" key="5">
    <source>
        <dbReference type="ARBA" id="ARBA00022833"/>
    </source>
</evidence>
<feature type="compositionally biased region" description="Acidic residues" evidence="10">
    <location>
        <begin position="1532"/>
        <end position="1542"/>
    </location>
</feature>
<feature type="compositionally biased region" description="Basic and acidic residues" evidence="10">
    <location>
        <begin position="348"/>
        <end position="377"/>
    </location>
</feature>
<dbReference type="InterPro" id="IPR048385">
    <property type="entry name" value="Med15_central"/>
</dbReference>
<feature type="compositionally biased region" description="Basic and acidic residues" evidence="10">
    <location>
        <begin position="488"/>
        <end position="522"/>
    </location>
</feature>